<feature type="transmembrane region" description="Helical" evidence="10">
    <location>
        <begin position="134"/>
        <end position="160"/>
    </location>
</feature>
<reference evidence="11 14" key="2">
    <citation type="submission" date="2024-07" db="EMBL/GenBank/DDBJ databases">
        <title>Active virus-host system and metabolic interactions in a Lokiarchaeon culture.</title>
        <authorList>
            <person name="Ponce Toledo R.I."/>
            <person name="Rodrigues Oliveira T."/>
            <person name="Schleper C."/>
        </authorList>
    </citation>
    <scope>NUCLEOTIDE SEQUENCE [LARGE SCALE GENOMIC DNA]</scope>
    <source>
        <strain evidence="11 14">B35</strain>
    </source>
</reference>
<feature type="transmembrane region" description="Helical" evidence="10">
    <location>
        <begin position="316"/>
        <end position="341"/>
    </location>
</feature>
<evidence type="ECO:0000256" key="6">
    <source>
        <dbReference type="ARBA" id="ARBA00022989"/>
    </source>
</evidence>
<feature type="transmembrane region" description="Helical" evidence="10">
    <location>
        <begin position="252"/>
        <end position="269"/>
    </location>
</feature>
<evidence type="ECO:0000256" key="1">
    <source>
        <dbReference type="ARBA" id="ARBA00004651"/>
    </source>
</evidence>
<dbReference type="EMBL" id="FQZR01000002">
    <property type="protein sequence ID" value="SHI49808.1"/>
    <property type="molecule type" value="Genomic_DNA"/>
</dbReference>
<evidence type="ECO:0000313" key="12">
    <source>
        <dbReference type="EMBL" id="SHI49808.1"/>
    </source>
</evidence>
<evidence type="ECO:0000256" key="5">
    <source>
        <dbReference type="ARBA" id="ARBA00022692"/>
    </source>
</evidence>
<dbReference type="GO" id="GO:0005886">
    <property type="term" value="C:plasma membrane"/>
    <property type="evidence" value="ECO:0007669"/>
    <property type="project" value="UniProtKB-SubCell"/>
</dbReference>
<feature type="transmembrane region" description="Helical" evidence="10">
    <location>
        <begin position="281"/>
        <end position="304"/>
    </location>
</feature>
<evidence type="ECO:0000313" key="14">
    <source>
        <dbReference type="Proteomes" id="UP001568358"/>
    </source>
</evidence>
<dbReference type="PIRSF" id="PIRSF006603">
    <property type="entry name" value="DinF"/>
    <property type="match status" value="1"/>
</dbReference>
<dbReference type="InterPro" id="IPR048279">
    <property type="entry name" value="MdtK-like"/>
</dbReference>
<evidence type="ECO:0000313" key="13">
    <source>
        <dbReference type="Proteomes" id="UP000184001"/>
    </source>
</evidence>
<keyword evidence="7" id="KW-0406">Ion transport</keyword>
<evidence type="ECO:0000256" key="10">
    <source>
        <dbReference type="SAM" id="Phobius"/>
    </source>
</evidence>
<dbReference type="InterPro" id="IPR050222">
    <property type="entry name" value="MATE_MdtK"/>
</dbReference>
<dbReference type="GO" id="GO:0006811">
    <property type="term" value="P:monoatomic ion transport"/>
    <property type="evidence" value="ECO:0007669"/>
    <property type="project" value="UniProtKB-KW"/>
</dbReference>
<dbReference type="Proteomes" id="UP000184001">
    <property type="component" value="Unassembled WGS sequence"/>
</dbReference>
<evidence type="ECO:0000256" key="4">
    <source>
        <dbReference type="ARBA" id="ARBA00022475"/>
    </source>
</evidence>
<feature type="transmembrane region" description="Helical" evidence="10">
    <location>
        <begin position="361"/>
        <end position="386"/>
    </location>
</feature>
<evidence type="ECO:0000256" key="7">
    <source>
        <dbReference type="ARBA" id="ARBA00023065"/>
    </source>
</evidence>
<feature type="transmembrane region" description="Helical" evidence="10">
    <location>
        <begin position="429"/>
        <end position="448"/>
    </location>
</feature>
<feature type="transmembrane region" description="Helical" evidence="10">
    <location>
        <begin position="167"/>
        <end position="190"/>
    </location>
</feature>
<sequence>MLSRLKKRWSEPFGYRDVLNIGLPLVVSLGSTTAMEFTDRVFLSNYSLISIAAALPAAMVNLVFLLFALGISAYSSVFIAQYYGACKYDKIGSIVWQAIYFCCFAWVFLAALALLAEPFFTFIGHGPEVQKEEIIYFSILTIGSGFALIANAIGCFFTGLGQTRPNMVVNIIAVVINIPLDYMLINGVWIFPEMGIAGAALATVSSWAMQLVMYALLVFKPKNETVYNVISSWRFDKALFGQMMRYGVPSGVNNFFDVFAFTVFVMVIGRLGETELAASNIVLSINSLAFLPVIGLHIAASILVGQAMGRHDVEQATVATHSVLHMALLWMGTFGAIFLLFPYQLTSFFKPADISAEQFFLIQSMCQVLLAYVAFFCIQDAIALIFFGALKGAGDTMYVMWTIALCATFGLGVPIFISRFVFDAGLHTLWVMLIVYVCILALAAYTRFRSGKWKEIQLIESEATSC</sequence>
<dbReference type="GO" id="GO:0015297">
    <property type="term" value="F:antiporter activity"/>
    <property type="evidence" value="ECO:0007669"/>
    <property type="project" value="UniProtKB-KW"/>
</dbReference>
<dbReference type="Proteomes" id="UP001568358">
    <property type="component" value="Unassembled WGS sequence"/>
</dbReference>
<feature type="transmembrane region" description="Helical" evidence="10">
    <location>
        <begin position="58"/>
        <end position="82"/>
    </location>
</feature>
<keyword evidence="4" id="KW-1003">Cell membrane</keyword>
<accession>A0A8G2FGE2</accession>
<gene>
    <name evidence="11" type="ORF">AB2Z07_07455</name>
    <name evidence="12" type="ORF">SAMN05660830_00135</name>
</gene>
<dbReference type="GO" id="GO:0042910">
    <property type="term" value="F:xenobiotic transmembrane transporter activity"/>
    <property type="evidence" value="ECO:0007669"/>
    <property type="project" value="InterPro"/>
</dbReference>
<name>A0A8G2FGE2_9BACT</name>
<keyword evidence="5 10" id="KW-0812">Transmembrane</keyword>
<keyword evidence="3" id="KW-0050">Antiport</keyword>
<evidence type="ECO:0000313" key="11">
    <source>
        <dbReference type="EMBL" id="MEZ6853361.1"/>
    </source>
</evidence>
<proteinExistence type="predicted"/>
<keyword evidence="2" id="KW-0813">Transport</keyword>
<dbReference type="CDD" id="cd13133">
    <property type="entry name" value="MATE_like_7"/>
    <property type="match status" value="1"/>
</dbReference>
<feature type="transmembrane region" description="Helical" evidence="10">
    <location>
        <begin position="398"/>
        <end position="417"/>
    </location>
</feature>
<protein>
    <recommendedName>
        <fullName evidence="9">Multidrug-efflux transporter</fullName>
    </recommendedName>
</protein>
<keyword evidence="14" id="KW-1185">Reference proteome</keyword>
<reference evidence="12 13" key="1">
    <citation type="submission" date="2016-11" db="EMBL/GenBank/DDBJ databases">
        <authorList>
            <person name="Varghese N."/>
            <person name="Submissions S."/>
        </authorList>
    </citation>
    <scope>NUCLEOTIDE SEQUENCE [LARGE SCALE GENOMIC DNA]</scope>
    <source>
        <strain evidence="12 13">DSM 17919</strain>
    </source>
</reference>
<dbReference type="EMBL" id="JBFSOO010000004">
    <property type="protein sequence ID" value="MEZ6853361.1"/>
    <property type="molecule type" value="Genomic_DNA"/>
</dbReference>
<feature type="transmembrane region" description="Helical" evidence="10">
    <location>
        <begin position="196"/>
        <end position="219"/>
    </location>
</feature>
<dbReference type="Pfam" id="PF01554">
    <property type="entry name" value="MatE"/>
    <property type="match status" value="2"/>
</dbReference>
<evidence type="ECO:0000256" key="3">
    <source>
        <dbReference type="ARBA" id="ARBA00022449"/>
    </source>
</evidence>
<feature type="transmembrane region" description="Helical" evidence="10">
    <location>
        <begin position="94"/>
        <end position="114"/>
    </location>
</feature>
<comment type="subcellular location">
    <subcellularLocation>
        <location evidence="1">Cell membrane</location>
        <topology evidence="1">Multi-pass membrane protein</topology>
    </subcellularLocation>
</comment>
<keyword evidence="6 10" id="KW-1133">Transmembrane helix</keyword>
<evidence type="ECO:0000256" key="8">
    <source>
        <dbReference type="ARBA" id="ARBA00023136"/>
    </source>
</evidence>
<dbReference type="NCBIfam" id="TIGR00797">
    <property type="entry name" value="matE"/>
    <property type="match status" value="1"/>
</dbReference>
<evidence type="ECO:0000256" key="9">
    <source>
        <dbReference type="ARBA" id="ARBA00031636"/>
    </source>
</evidence>
<dbReference type="RefSeq" id="WP_020001275.1">
    <property type="nucleotide sequence ID" value="NZ_CP192217.1"/>
</dbReference>
<dbReference type="PANTHER" id="PTHR43298:SF2">
    <property type="entry name" value="FMN_FAD EXPORTER YEEO-RELATED"/>
    <property type="match status" value="1"/>
</dbReference>
<evidence type="ECO:0000256" key="2">
    <source>
        <dbReference type="ARBA" id="ARBA00022448"/>
    </source>
</evidence>
<dbReference type="PANTHER" id="PTHR43298">
    <property type="entry name" value="MULTIDRUG RESISTANCE PROTEIN NORM-RELATED"/>
    <property type="match status" value="1"/>
</dbReference>
<comment type="caution">
    <text evidence="12">The sequence shown here is derived from an EMBL/GenBank/DDBJ whole genome shotgun (WGS) entry which is preliminary data.</text>
</comment>
<dbReference type="AlphaFoldDB" id="A0A8G2FGE2"/>
<dbReference type="InterPro" id="IPR002528">
    <property type="entry name" value="MATE_fam"/>
</dbReference>
<keyword evidence="8 10" id="KW-0472">Membrane</keyword>
<organism evidence="12 13">
    <name type="scientific">Halodesulfovibrio aestuarii</name>
    <dbReference type="NCBI Taxonomy" id="126333"/>
    <lineage>
        <taxon>Bacteria</taxon>
        <taxon>Pseudomonadati</taxon>
        <taxon>Thermodesulfobacteriota</taxon>
        <taxon>Desulfovibrionia</taxon>
        <taxon>Desulfovibrionales</taxon>
        <taxon>Desulfovibrionaceae</taxon>
        <taxon>Halodesulfovibrio</taxon>
    </lineage>
</organism>